<evidence type="ECO:0000313" key="2">
    <source>
        <dbReference type="EMBL" id="SUY83230.1"/>
    </source>
</evidence>
<dbReference type="PANTHER" id="PTHR46566:SF1">
    <property type="entry name" value="1-PHOSPHOFRUCTOKINASE"/>
    <property type="match status" value="1"/>
</dbReference>
<reference evidence="2" key="1">
    <citation type="submission" date="2018-06" db="EMBL/GenBank/DDBJ databases">
        <authorList>
            <consortium name="Pathogen Informatics"/>
            <person name="Doyle S."/>
        </authorList>
    </citation>
    <scope>NUCLEOTIDE SEQUENCE</scope>
    <source>
        <strain evidence="2">NCTC13307</strain>
    </source>
</reference>
<gene>
    <name evidence="2" type="primary">lacC_2</name>
    <name evidence="2" type="ORF">NCTC13307_04348</name>
</gene>
<keyword evidence="2" id="KW-0418">Kinase</keyword>
<dbReference type="InterPro" id="IPR011611">
    <property type="entry name" value="PfkB_dom"/>
</dbReference>
<organism evidence="2">
    <name type="scientific">Clostridioides difficile</name>
    <name type="common">Peptoclostridium difficile</name>
    <dbReference type="NCBI Taxonomy" id="1496"/>
    <lineage>
        <taxon>Bacteria</taxon>
        <taxon>Bacillati</taxon>
        <taxon>Bacillota</taxon>
        <taxon>Clostridia</taxon>
        <taxon>Peptostreptococcales</taxon>
        <taxon>Peptostreptococcaceae</taxon>
        <taxon>Clostridioides</taxon>
    </lineage>
</organism>
<dbReference type="GO" id="GO:0005829">
    <property type="term" value="C:cytosol"/>
    <property type="evidence" value="ECO:0007669"/>
    <property type="project" value="TreeGrafter"/>
</dbReference>
<sequence>MPIDYYEKIGNICRANNIKFILDTSGEALKIALKSKPYLIKPNIDEIRHLLGINIESREEIILSGKKLIEMGCREMYVYL</sequence>
<dbReference type="Pfam" id="PF00294">
    <property type="entry name" value="PfkB"/>
    <property type="match status" value="1"/>
</dbReference>
<name>A0A381KN87_CLODI</name>
<accession>A0A381KN87</accession>
<dbReference type="PANTHER" id="PTHR46566">
    <property type="entry name" value="1-PHOSPHOFRUCTOKINASE-RELATED"/>
    <property type="match status" value="1"/>
</dbReference>
<evidence type="ECO:0000259" key="1">
    <source>
        <dbReference type="Pfam" id="PF00294"/>
    </source>
</evidence>
<dbReference type="EC" id="2.7.1.144" evidence="2"/>
<dbReference type="GO" id="GO:0009024">
    <property type="term" value="F:tagatose-6-phosphate kinase activity"/>
    <property type="evidence" value="ECO:0007669"/>
    <property type="project" value="UniProtKB-EC"/>
</dbReference>
<dbReference type="Gene3D" id="3.40.1190.20">
    <property type="match status" value="1"/>
</dbReference>
<protein>
    <submittedName>
        <fullName evidence="2">Tagatose-6-phosphate kinase</fullName>
        <ecNumber evidence="2">2.7.1.144</ecNumber>
    </submittedName>
</protein>
<feature type="domain" description="Carbohydrate kinase PfkB" evidence="1">
    <location>
        <begin position="2"/>
        <end position="78"/>
    </location>
</feature>
<dbReference type="GO" id="GO:0008443">
    <property type="term" value="F:phosphofructokinase activity"/>
    <property type="evidence" value="ECO:0007669"/>
    <property type="project" value="TreeGrafter"/>
</dbReference>
<dbReference type="EMBL" id="UFWD01000002">
    <property type="protein sequence ID" value="SUY83230.1"/>
    <property type="molecule type" value="Genomic_DNA"/>
</dbReference>
<proteinExistence type="predicted"/>
<dbReference type="SUPFAM" id="SSF53613">
    <property type="entry name" value="Ribokinase-like"/>
    <property type="match status" value="1"/>
</dbReference>
<keyword evidence="2" id="KW-0808">Transferase</keyword>
<dbReference type="AlphaFoldDB" id="A0A381KN87"/>
<dbReference type="InterPro" id="IPR029056">
    <property type="entry name" value="Ribokinase-like"/>
</dbReference>